<dbReference type="AlphaFoldDB" id="A0A9W4SZZ7"/>
<organism evidence="2 3">
    <name type="scientific">Funneliformis geosporum</name>
    <dbReference type="NCBI Taxonomy" id="1117311"/>
    <lineage>
        <taxon>Eukaryota</taxon>
        <taxon>Fungi</taxon>
        <taxon>Fungi incertae sedis</taxon>
        <taxon>Mucoromycota</taxon>
        <taxon>Glomeromycotina</taxon>
        <taxon>Glomeromycetes</taxon>
        <taxon>Glomerales</taxon>
        <taxon>Glomeraceae</taxon>
        <taxon>Funneliformis</taxon>
    </lineage>
</organism>
<keyword evidence="1" id="KW-0175">Coiled coil</keyword>
<dbReference type="EMBL" id="CAMKVN010004843">
    <property type="protein sequence ID" value="CAI2187856.1"/>
    <property type="molecule type" value="Genomic_DNA"/>
</dbReference>
<proteinExistence type="predicted"/>
<accession>A0A9W4SZZ7</accession>
<gene>
    <name evidence="2" type="ORF">FWILDA_LOCUS13290</name>
</gene>
<feature type="non-terminal residue" evidence="2">
    <location>
        <position position="1"/>
    </location>
</feature>
<evidence type="ECO:0000313" key="2">
    <source>
        <dbReference type="EMBL" id="CAI2187856.1"/>
    </source>
</evidence>
<feature type="coiled-coil region" evidence="1">
    <location>
        <begin position="30"/>
        <end position="57"/>
    </location>
</feature>
<evidence type="ECO:0000256" key="1">
    <source>
        <dbReference type="SAM" id="Coils"/>
    </source>
</evidence>
<comment type="caution">
    <text evidence="2">The sequence shown here is derived from an EMBL/GenBank/DDBJ whole genome shotgun (WGS) entry which is preliminary data.</text>
</comment>
<dbReference type="Proteomes" id="UP001153678">
    <property type="component" value="Unassembled WGS sequence"/>
</dbReference>
<evidence type="ECO:0000313" key="3">
    <source>
        <dbReference type="Proteomes" id="UP001153678"/>
    </source>
</evidence>
<reference evidence="2" key="1">
    <citation type="submission" date="2022-08" db="EMBL/GenBank/DDBJ databases">
        <authorList>
            <person name="Kallberg Y."/>
            <person name="Tangrot J."/>
            <person name="Rosling A."/>
        </authorList>
    </citation>
    <scope>NUCLEOTIDE SEQUENCE</scope>
    <source>
        <strain evidence="2">Wild A</strain>
    </source>
</reference>
<protein>
    <submittedName>
        <fullName evidence="2">6680_t:CDS:1</fullName>
    </submittedName>
</protein>
<name>A0A9W4SZZ7_9GLOM</name>
<keyword evidence="3" id="KW-1185">Reference proteome</keyword>
<sequence>IKITTQTVPTTLTETATITETAYETLSDQKAQALADLEKTGQQLKTVQEELTQEQKETTK</sequence>